<keyword evidence="1" id="KW-1133">Transmembrane helix</keyword>
<feature type="transmembrane region" description="Helical" evidence="1">
    <location>
        <begin position="64"/>
        <end position="85"/>
    </location>
</feature>
<dbReference type="EMBL" id="CP017834">
    <property type="protein sequence ID" value="APJ02664.1"/>
    <property type="molecule type" value="Genomic_DNA"/>
</dbReference>
<keyword evidence="1" id="KW-0812">Transmembrane</keyword>
<gene>
    <name evidence="2" type="ORF">AXG55_01440</name>
</gene>
<evidence type="ECO:0000313" key="3">
    <source>
        <dbReference type="Proteomes" id="UP000184731"/>
    </source>
</evidence>
<evidence type="ECO:0008006" key="4">
    <source>
        <dbReference type="Google" id="ProtNLM"/>
    </source>
</evidence>
<dbReference type="OrthoDB" id="5405464at2"/>
<protein>
    <recommendedName>
        <fullName evidence="4">DUF4870 domain-containing protein</fullName>
    </recommendedName>
</protein>
<dbReference type="AlphaFoldDB" id="A0A1L4CXJ4"/>
<dbReference type="KEGG" id="saqi:AXG55_01440"/>
<name>A0A1L4CXJ4_9BACT</name>
<reference evidence="2 3" key="1">
    <citation type="submission" date="2016-10" db="EMBL/GenBank/DDBJ databases">
        <title>Silvanigrella aquatica sp. nov., isolated from a freshwater lake located in the Black Forest, Germany, description of Silvanigrellaceae fam. nov., Silvanigrellales ord. nov., reclassification of the order Bdellovibrionales in the class Oligoflexia, reclassification of the families Bacteriovoracaceae and Halobacteriovoraceae in the new order Bacteriovoracales ord. nov., and reclassification of the family Pseudobacteriovoracaceae in the order Oligoflexiales.</title>
        <authorList>
            <person name="Hahn M.W."/>
            <person name="Schmidt J."/>
            <person name="Koll U."/>
            <person name="Rohde M."/>
            <person name="Verbag S."/>
            <person name="Pitt A."/>
            <person name="Nakai R."/>
            <person name="Naganuma T."/>
            <person name="Lang E."/>
        </authorList>
    </citation>
    <scope>NUCLEOTIDE SEQUENCE [LARGE SCALE GENOMIC DNA]</scope>
    <source>
        <strain evidence="2 3">MWH-Nonnen-W8red</strain>
    </source>
</reference>
<keyword evidence="1" id="KW-0472">Membrane</keyword>
<feature type="transmembrane region" description="Helical" evidence="1">
    <location>
        <begin position="28"/>
        <end position="52"/>
    </location>
</feature>
<sequence>MQHNNYFNNSSSHVPVKNSTQNIVTAVYILQLVSIFTAGLFALIPLLMCYLFRHQAKGSWLDGHFRWQIQTFWFSVLFFALAWLFGLIPFLGWLISVPCFLLGVAVILVRTFKGWKKLNIQKPPQNLIE</sequence>
<evidence type="ECO:0000256" key="1">
    <source>
        <dbReference type="SAM" id="Phobius"/>
    </source>
</evidence>
<dbReference type="RefSeq" id="WP_148696371.1">
    <property type="nucleotide sequence ID" value="NZ_CP017834.1"/>
</dbReference>
<keyword evidence="3" id="KW-1185">Reference proteome</keyword>
<dbReference type="Proteomes" id="UP000184731">
    <property type="component" value="Chromosome"/>
</dbReference>
<accession>A0A1L4CXJ4</accession>
<dbReference type="STRING" id="1915309.AXG55_01440"/>
<evidence type="ECO:0000313" key="2">
    <source>
        <dbReference type="EMBL" id="APJ02664.1"/>
    </source>
</evidence>
<proteinExistence type="predicted"/>
<feature type="transmembrane region" description="Helical" evidence="1">
    <location>
        <begin position="91"/>
        <end position="112"/>
    </location>
</feature>
<organism evidence="2 3">
    <name type="scientific">Silvanigrella aquatica</name>
    <dbReference type="NCBI Taxonomy" id="1915309"/>
    <lineage>
        <taxon>Bacteria</taxon>
        <taxon>Pseudomonadati</taxon>
        <taxon>Bdellovibrionota</taxon>
        <taxon>Oligoflexia</taxon>
        <taxon>Silvanigrellales</taxon>
        <taxon>Silvanigrellaceae</taxon>
        <taxon>Silvanigrella</taxon>
    </lineage>
</organism>